<feature type="region of interest" description="Disordered" evidence="6">
    <location>
        <begin position="387"/>
        <end position="419"/>
    </location>
</feature>
<evidence type="ECO:0000313" key="8">
    <source>
        <dbReference type="EMBL" id="MFC0565962.1"/>
    </source>
</evidence>
<feature type="transmembrane region" description="Helical" evidence="7">
    <location>
        <begin position="169"/>
        <end position="187"/>
    </location>
</feature>
<proteinExistence type="predicted"/>
<keyword evidence="4 7" id="KW-1133">Transmembrane helix</keyword>
<feature type="transmembrane region" description="Helical" evidence="7">
    <location>
        <begin position="78"/>
        <end position="95"/>
    </location>
</feature>
<evidence type="ECO:0000256" key="5">
    <source>
        <dbReference type="ARBA" id="ARBA00023136"/>
    </source>
</evidence>
<feature type="transmembrane region" description="Helical" evidence="7">
    <location>
        <begin position="145"/>
        <end position="163"/>
    </location>
</feature>
<dbReference type="SUPFAM" id="SSF103473">
    <property type="entry name" value="MFS general substrate transporter"/>
    <property type="match status" value="1"/>
</dbReference>
<evidence type="ECO:0000256" key="7">
    <source>
        <dbReference type="SAM" id="Phobius"/>
    </source>
</evidence>
<dbReference type="RefSeq" id="WP_377340307.1">
    <property type="nucleotide sequence ID" value="NZ_JBHLUE010000016.1"/>
</dbReference>
<evidence type="ECO:0000256" key="6">
    <source>
        <dbReference type="SAM" id="MobiDB-lite"/>
    </source>
</evidence>
<keyword evidence="5 7" id="KW-0472">Membrane</keyword>
<dbReference type="Proteomes" id="UP001589894">
    <property type="component" value="Unassembled WGS sequence"/>
</dbReference>
<feature type="transmembrane region" description="Helical" evidence="7">
    <location>
        <begin position="218"/>
        <end position="239"/>
    </location>
</feature>
<dbReference type="Pfam" id="PF07690">
    <property type="entry name" value="MFS_1"/>
    <property type="match status" value="1"/>
</dbReference>
<name>A0ABV6NYU2_9ACTN</name>
<comment type="subcellular location">
    <subcellularLocation>
        <location evidence="1">Cell membrane</location>
        <topology evidence="1">Multi-pass membrane protein</topology>
    </subcellularLocation>
</comment>
<accession>A0ABV6NYU2</accession>
<evidence type="ECO:0000313" key="9">
    <source>
        <dbReference type="Proteomes" id="UP001589894"/>
    </source>
</evidence>
<reference evidence="8 9" key="1">
    <citation type="submission" date="2024-09" db="EMBL/GenBank/DDBJ databases">
        <authorList>
            <person name="Sun Q."/>
            <person name="Mori K."/>
        </authorList>
    </citation>
    <scope>NUCLEOTIDE SEQUENCE [LARGE SCALE GENOMIC DNA]</scope>
    <source>
        <strain evidence="8 9">TBRC 2205</strain>
    </source>
</reference>
<evidence type="ECO:0000256" key="1">
    <source>
        <dbReference type="ARBA" id="ARBA00004651"/>
    </source>
</evidence>
<feature type="transmembrane region" description="Helical" evidence="7">
    <location>
        <begin position="360"/>
        <end position="378"/>
    </location>
</feature>
<protein>
    <submittedName>
        <fullName evidence="8">MFS transporter</fullName>
    </submittedName>
</protein>
<feature type="transmembrane region" description="Helical" evidence="7">
    <location>
        <begin position="101"/>
        <end position="124"/>
    </location>
</feature>
<gene>
    <name evidence="8" type="ORF">ACFFHU_17710</name>
</gene>
<dbReference type="EMBL" id="JBHLUE010000016">
    <property type="protein sequence ID" value="MFC0565962.1"/>
    <property type="molecule type" value="Genomic_DNA"/>
</dbReference>
<feature type="compositionally biased region" description="Low complexity" evidence="6">
    <location>
        <begin position="398"/>
        <end position="419"/>
    </location>
</feature>
<feature type="transmembrane region" description="Helical" evidence="7">
    <location>
        <begin position="275"/>
        <end position="292"/>
    </location>
</feature>
<sequence length="419" mass="43028">MKTYRELFAIREFRTLFLASCAGIAGQTSSALALGALTYAATGSALLTALSMFGAPLANVVGSLTLLSAADGVPPRRALSLGATLSAIGLALQAVPGLPLWARFAVILSIGYVGSVTSGARWALISEMLPAGAYVLGRSTMNASVGIMQIAGFGLGGIMLAWLSPYQVFAAATVLAAGSAALVRFGLTERPARSAHRVTVGRTLRVNRALLADRGRRALYLNLWVPNGLIVGCEALFVPYAGNRAGFLFAAGALGMLAGDVGVGRFTSPARRERWIRPLRLLLALPYLAFALHPALPLAVLIPLVASAGYGAALPLQERLIRRCPDEVRGQLLGLANNGMMAGQAVCAALAGLLADRLPVASAIAVLAALSLTAALVLTRGLRHTDPAPQLPVPTPAPESSAAPGQGPAPTAAPATPGR</sequence>
<keyword evidence="9" id="KW-1185">Reference proteome</keyword>
<feature type="transmembrane region" description="Helical" evidence="7">
    <location>
        <begin position="45"/>
        <end position="66"/>
    </location>
</feature>
<evidence type="ECO:0000256" key="2">
    <source>
        <dbReference type="ARBA" id="ARBA00022475"/>
    </source>
</evidence>
<dbReference type="PANTHER" id="PTHR23513:SF11">
    <property type="entry name" value="STAPHYLOFERRIN A TRANSPORTER"/>
    <property type="match status" value="1"/>
</dbReference>
<dbReference type="CDD" id="cd06173">
    <property type="entry name" value="MFS_MefA_like"/>
    <property type="match status" value="1"/>
</dbReference>
<keyword evidence="2" id="KW-1003">Cell membrane</keyword>
<dbReference type="InterPro" id="IPR011701">
    <property type="entry name" value="MFS"/>
</dbReference>
<dbReference type="PANTHER" id="PTHR23513">
    <property type="entry name" value="INTEGRAL MEMBRANE EFFLUX PROTEIN-RELATED"/>
    <property type="match status" value="1"/>
</dbReference>
<evidence type="ECO:0000256" key="4">
    <source>
        <dbReference type="ARBA" id="ARBA00022989"/>
    </source>
</evidence>
<dbReference type="InterPro" id="IPR036259">
    <property type="entry name" value="MFS_trans_sf"/>
</dbReference>
<evidence type="ECO:0000256" key="3">
    <source>
        <dbReference type="ARBA" id="ARBA00022692"/>
    </source>
</evidence>
<feature type="transmembrane region" description="Helical" evidence="7">
    <location>
        <begin position="245"/>
        <end position="263"/>
    </location>
</feature>
<keyword evidence="3 7" id="KW-0812">Transmembrane</keyword>
<dbReference type="Gene3D" id="1.20.1250.20">
    <property type="entry name" value="MFS general substrate transporter like domains"/>
    <property type="match status" value="1"/>
</dbReference>
<comment type="caution">
    <text evidence="8">The sequence shown here is derived from an EMBL/GenBank/DDBJ whole genome shotgun (WGS) entry which is preliminary data.</text>
</comment>
<organism evidence="8 9">
    <name type="scientific">Plantactinospora siamensis</name>
    <dbReference type="NCBI Taxonomy" id="555372"/>
    <lineage>
        <taxon>Bacteria</taxon>
        <taxon>Bacillati</taxon>
        <taxon>Actinomycetota</taxon>
        <taxon>Actinomycetes</taxon>
        <taxon>Micromonosporales</taxon>
        <taxon>Micromonosporaceae</taxon>
        <taxon>Plantactinospora</taxon>
    </lineage>
</organism>